<reference evidence="2" key="1">
    <citation type="journal article" date="2022" name="Int. J. Syst. Evol. Microbiol.">
        <title>Anaeromyxobacter oryzae sp. nov., Anaeromyxobacter diazotrophicus sp. nov. and Anaeromyxobacter paludicola sp. nov., isolated from paddy soils.</title>
        <authorList>
            <person name="Itoh H."/>
            <person name="Xu Z."/>
            <person name="Mise K."/>
            <person name="Masuda Y."/>
            <person name="Ushijima N."/>
            <person name="Hayakawa C."/>
            <person name="Shiratori Y."/>
            <person name="Senoo K."/>
        </authorList>
    </citation>
    <scope>NUCLEOTIDE SEQUENCE [LARGE SCALE GENOMIC DNA]</scope>
    <source>
        <strain evidence="2">Red232</strain>
    </source>
</reference>
<dbReference type="Proteomes" id="UP001162891">
    <property type="component" value="Chromosome"/>
</dbReference>
<dbReference type="EMBL" id="AP025591">
    <property type="protein sequence ID" value="BDG02852.1"/>
    <property type="molecule type" value="Genomic_DNA"/>
</dbReference>
<protein>
    <submittedName>
        <fullName evidence="1">Uncharacterized protein</fullName>
    </submittedName>
</protein>
<proteinExistence type="predicted"/>
<evidence type="ECO:0000313" key="1">
    <source>
        <dbReference type="EMBL" id="BDG02852.1"/>
    </source>
</evidence>
<keyword evidence="2" id="KW-1185">Reference proteome</keyword>
<gene>
    <name evidence="1" type="ORF">AMOR_18480</name>
</gene>
<sequence>MSQLSKELDAVVSFRMRPLSSPYNCVWLHAR</sequence>
<evidence type="ECO:0000313" key="2">
    <source>
        <dbReference type="Proteomes" id="UP001162891"/>
    </source>
</evidence>
<accession>A0ABM7WTN0</accession>
<organism evidence="1 2">
    <name type="scientific">Anaeromyxobacter oryzae</name>
    <dbReference type="NCBI Taxonomy" id="2918170"/>
    <lineage>
        <taxon>Bacteria</taxon>
        <taxon>Pseudomonadati</taxon>
        <taxon>Myxococcota</taxon>
        <taxon>Myxococcia</taxon>
        <taxon>Myxococcales</taxon>
        <taxon>Cystobacterineae</taxon>
        <taxon>Anaeromyxobacteraceae</taxon>
        <taxon>Anaeromyxobacter</taxon>
    </lineage>
</organism>
<name>A0ABM7WTN0_9BACT</name>